<accession>A0ABR7DBX9</accession>
<keyword evidence="2" id="KW-1185">Reference proteome</keyword>
<dbReference type="Proteomes" id="UP000596929">
    <property type="component" value="Unassembled WGS sequence"/>
</dbReference>
<sequence length="75" mass="8882">MVKNSDKRLVNYRVIERRKNINDLQCERATVQVSIREKEILKLLAKKEGLRVSDYIRVKCIWEPYNKLTGGYGIE</sequence>
<organism evidence="1 2">
    <name type="scientific">Clostridium hominis</name>
    <dbReference type="NCBI Taxonomy" id="2763036"/>
    <lineage>
        <taxon>Bacteria</taxon>
        <taxon>Bacillati</taxon>
        <taxon>Bacillota</taxon>
        <taxon>Clostridia</taxon>
        <taxon>Eubacteriales</taxon>
        <taxon>Clostridiaceae</taxon>
        <taxon>Clostridium</taxon>
    </lineage>
</organism>
<proteinExistence type="predicted"/>
<dbReference type="RefSeq" id="WP_186859788.1">
    <property type="nucleotide sequence ID" value="NZ_JACOOO010000015.1"/>
</dbReference>
<name>A0ABR7DBX9_9CLOT</name>
<comment type="caution">
    <text evidence="1">The sequence shown here is derived from an EMBL/GenBank/DDBJ whole genome shotgun (WGS) entry which is preliminary data.</text>
</comment>
<evidence type="ECO:0000313" key="2">
    <source>
        <dbReference type="Proteomes" id="UP000596929"/>
    </source>
</evidence>
<reference evidence="1 2" key="1">
    <citation type="submission" date="2020-08" db="EMBL/GenBank/DDBJ databases">
        <title>Genome public.</title>
        <authorList>
            <person name="Liu C."/>
            <person name="Sun Q."/>
        </authorList>
    </citation>
    <scope>NUCLEOTIDE SEQUENCE [LARGE SCALE GENOMIC DNA]</scope>
    <source>
        <strain evidence="1 2">NSJ-6</strain>
    </source>
</reference>
<gene>
    <name evidence="1" type="ORF">H8S20_08110</name>
</gene>
<evidence type="ECO:0000313" key="1">
    <source>
        <dbReference type="EMBL" id="MBC5628852.1"/>
    </source>
</evidence>
<protein>
    <submittedName>
        <fullName evidence="1">Uncharacterized protein</fullName>
    </submittedName>
</protein>
<dbReference type="EMBL" id="JACOOO010000015">
    <property type="protein sequence ID" value="MBC5628852.1"/>
    <property type="molecule type" value="Genomic_DNA"/>
</dbReference>